<protein>
    <submittedName>
        <fullName evidence="8">Acyl-CoA dehydrogenase</fullName>
    </submittedName>
</protein>
<dbReference type="Gene3D" id="1.20.140.10">
    <property type="entry name" value="Butyryl-CoA Dehydrogenase, subunit A, domain 3"/>
    <property type="match status" value="1"/>
</dbReference>
<dbReference type="Gene3D" id="2.40.110.10">
    <property type="entry name" value="Butyryl-CoA Dehydrogenase, subunit A, domain 2"/>
    <property type="match status" value="1"/>
</dbReference>
<proteinExistence type="inferred from homology"/>
<keyword evidence="9" id="KW-1185">Reference proteome</keyword>
<comment type="cofactor">
    <cofactor evidence="1 5">
        <name>FAD</name>
        <dbReference type="ChEBI" id="CHEBI:57692"/>
    </cofactor>
</comment>
<dbReference type="CDD" id="cd00567">
    <property type="entry name" value="ACAD"/>
    <property type="match status" value="1"/>
</dbReference>
<name>A0A1C6SZY3_9ACTN</name>
<evidence type="ECO:0000259" key="7">
    <source>
        <dbReference type="Pfam" id="PF02770"/>
    </source>
</evidence>
<dbReference type="InterPro" id="IPR006091">
    <property type="entry name" value="Acyl-CoA_Oxase/DH_mid-dom"/>
</dbReference>
<keyword evidence="4 5" id="KW-0274">FAD</keyword>
<reference evidence="8 9" key="1">
    <citation type="submission" date="2016-06" db="EMBL/GenBank/DDBJ databases">
        <authorList>
            <person name="Kjaerup R.B."/>
            <person name="Dalgaard T.S."/>
            <person name="Juul-Madsen H.R."/>
        </authorList>
    </citation>
    <scope>NUCLEOTIDE SEQUENCE [LARGE SCALE GENOMIC DNA]</scope>
    <source>
        <strain evidence="8 9">DSM 43818</strain>
    </source>
</reference>
<evidence type="ECO:0000256" key="1">
    <source>
        <dbReference type="ARBA" id="ARBA00001974"/>
    </source>
</evidence>
<dbReference type="GO" id="GO:0005886">
    <property type="term" value="C:plasma membrane"/>
    <property type="evidence" value="ECO:0007669"/>
    <property type="project" value="TreeGrafter"/>
</dbReference>
<dbReference type="InterPro" id="IPR009075">
    <property type="entry name" value="AcylCo_DH/oxidase_C"/>
</dbReference>
<dbReference type="STRING" id="145857.GA0070616_5120"/>
<dbReference type="OrthoDB" id="3458133at2"/>
<sequence>MTTELLTDLRAMARDHAAALRVTALDLDRDPTLATTGLHRAVPWRQLVGLPAAHNPDPLRVRGRPVLLDTCVEQVTVLEELARADAGAVLALPGPSMSGSVIADLADDQQHDRYWTTVADGPTWTFFGMTEPAHGSDPGGMTTTLRPDGDRLLLTGTKRFVGNAARARLGVVFARRHSGPLGVVAVLVDTTRPGFEAVPLPTLGLRGLQLSELRMRDVPIEPADVLGRHRSATRQGMWAATRTFHRYRPVVSCLALGVAQAAYDLVTAERRGFRSHERHLLDGWAQRLVGTRALVLAAAHSADRDPADGTLASAAKIRATGLAEEITTTAVRMLGPGARWDHPLLDKLVRDARAFEFMEGTGNIQRLTLAQGYLQGRLGDARAA</sequence>
<evidence type="ECO:0000256" key="5">
    <source>
        <dbReference type="RuleBase" id="RU362125"/>
    </source>
</evidence>
<keyword evidence="3 5" id="KW-0285">Flavoprotein</keyword>
<comment type="similarity">
    <text evidence="2 5">Belongs to the acyl-CoA dehydrogenase family.</text>
</comment>
<dbReference type="Pfam" id="PF02770">
    <property type="entry name" value="Acyl-CoA_dh_M"/>
    <property type="match status" value="1"/>
</dbReference>
<evidence type="ECO:0000313" key="8">
    <source>
        <dbReference type="EMBL" id="SCL35031.1"/>
    </source>
</evidence>
<evidence type="ECO:0000256" key="2">
    <source>
        <dbReference type="ARBA" id="ARBA00009347"/>
    </source>
</evidence>
<dbReference type="PANTHER" id="PTHR43884:SF19">
    <property type="entry name" value="ACYL-COA DEHYDROGENASE FADE4-RELATED"/>
    <property type="match status" value="1"/>
</dbReference>
<dbReference type="PANTHER" id="PTHR43884">
    <property type="entry name" value="ACYL-COA DEHYDROGENASE"/>
    <property type="match status" value="1"/>
</dbReference>
<dbReference type="RefSeq" id="WP_091088317.1">
    <property type="nucleotide sequence ID" value="NZ_FMHT01000003.1"/>
</dbReference>
<keyword evidence="5" id="KW-0560">Oxidoreductase</keyword>
<dbReference type="InterPro" id="IPR037069">
    <property type="entry name" value="AcylCoA_DH/ox_N_sf"/>
</dbReference>
<evidence type="ECO:0000313" key="9">
    <source>
        <dbReference type="Proteomes" id="UP000199699"/>
    </source>
</evidence>
<feature type="domain" description="Acyl-CoA oxidase/dehydrogenase middle" evidence="7">
    <location>
        <begin position="127"/>
        <end position="218"/>
    </location>
</feature>
<dbReference type="EMBL" id="FMHT01000003">
    <property type="protein sequence ID" value="SCL35031.1"/>
    <property type="molecule type" value="Genomic_DNA"/>
</dbReference>
<feature type="domain" description="Acyl-CoA dehydrogenase/oxidase C-terminal" evidence="6">
    <location>
        <begin position="235"/>
        <end position="373"/>
    </location>
</feature>
<gene>
    <name evidence="8" type="ORF">GA0070616_5120</name>
</gene>
<dbReference type="InterPro" id="IPR009100">
    <property type="entry name" value="AcylCoA_DH/oxidase_NM_dom_sf"/>
</dbReference>
<dbReference type="GO" id="GO:0050660">
    <property type="term" value="F:flavin adenine dinucleotide binding"/>
    <property type="evidence" value="ECO:0007669"/>
    <property type="project" value="InterPro"/>
</dbReference>
<dbReference type="Gene3D" id="1.10.540.10">
    <property type="entry name" value="Acyl-CoA dehydrogenase/oxidase, N-terminal domain"/>
    <property type="match status" value="1"/>
</dbReference>
<dbReference type="SUPFAM" id="SSF47203">
    <property type="entry name" value="Acyl-CoA dehydrogenase C-terminal domain-like"/>
    <property type="match status" value="1"/>
</dbReference>
<dbReference type="InterPro" id="IPR036250">
    <property type="entry name" value="AcylCo_DH-like_C"/>
</dbReference>
<evidence type="ECO:0000256" key="4">
    <source>
        <dbReference type="ARBA" id="ARBA00022827"/>
    </source>
</evidence>
<dbReference type="Pfam" id="PF00441">
    <property type="entry name" value="Acyl-CoA_dh_1"/>
    <property type="match status" value="1"/>
</dbReference>
<dbReference type="GO" id="GO:0003995">
    <property type="term" value="F:acyl-CoA dehydrogenase activity"/>
    <property type="evidence" value="ECO:0007669"/>
    <property type="project" value="TreeGrafter"/>
</dbReference>
<accession>A0A1C6SZY3</accession>
<dbReference type="Proteomes" id="UP000199699">
    <property type="component" value="Unassembled WGS sequence"/>
</dbReference>
<dbReference type="SUPFAM" id="SSF56645">
    <property type="entry name" value="Acyl-CoA dehydrogenase NM domain-like"/>
    <property type="match status" value="1"/>
</dbReference>
<evidence type="ECO:0000259" key="6">
    <source>
        <dbReference type="Pfam" id="PF00441"/>
    </source>
</evidence>
<evidence type="ECO:0000256" key="3">
    <source>
        <dbReference type="ARBA" id="ARBA00022630"/>
    </source>
</evidence>
<organism evidence="8 9">
    <name type="scientific">Micromonospora nigra</name>
    <dbReference type="NCBI Taxonomy" id="145857"/>
    <lineage>
        <taxon>Bacteria</taxon>
        <taxon>Bacillati</taxon>
        <taxon>Actinomycetota</taxon>
        <taxon>Actinomycetes</taxon>
        <taxon>Micromonosporales</taxon>
        <taxon>Micromonosporaceae</taxon>
        <taxon>Micromonospora</taxon>
    </lineage>
</organism>
<dbReference type="InterPro" id="IPR046373">
    <property type="entry name" value="Acyl-CoA_Oxase/DH_mid-dom_sf"/>
</dbReference>
<dbReference type="AlphaFoldDB" id="A0A1C6SZY3"/>